<comment type="subcellular location">
    <subcellularLocation>
        <location evidence="1">Cytoplasm</location>
    </subcellularLocation>
</comment>
<dbReference type="EMBL" id="LYPB01000069">
    <property type="protein sequence ID" value="OAS18038.1"/>
    <property type="molecule type" value="Genomic_DNA"/>
</dbReference>
<dbReference type="Gene3D" id="3.40.50.2300">
    <property type="match status" value="1"/>
</dbReference>
<dbReference type="RefSeq" id="WP_068665204.1">
    <property type="nucleotide sequence ID" value="NZ_LYPB01000069.1"/>
</dbReference>
<dbReference type="STRING" id="1850517.A8708_28950"/>
<evidence type="ECO:0000256" key="1">
    <source>
        <dbReference type="ARBA" id="ARBA00004496"/>
    </source>
</evidence>
<dbReference type="SMART" id="SM00448">
    <property type="entry name" value="REC"/>
    <property type="match status" value="1"/>
</dbReference>
<dbReference type="SUPFAM" id="SSF52172">
    <property type="entry name" value="CheY-like"/>
    <property type="match status" value="1"/>
</dbReference>
<comment type="caution">
    <text evidence="11">The sequence shown here is derived from an EMBL/GenBank/DDBJ whole genome shotgun (WGS) entry which is preliminary data.</text>
</comment>
<keyword evidence="12" id="KW-1185">Reference proteome</keyword>
<dbReference type="Pfam" id="PF12833">
    <property type="entry name" value="HTH_18"/>
    <property type="match status" value="1"/>
</dbReference>
<dbReference type="PANTHER" id="PTHR42713">
    <property type="entry name" value="HISTIDINE KINASE-RELATED"/>
    <property type="match status" value="1"/>
</dbReference>
<dbReference type="Proteomes" id="UP000078454">
    <property type="component" value="Unassembled WGS sequence"/>
</dbReference>
<feature type="modified residue" description="4-aspartylphosphate" evidence="8">
    <location>
        <position position="58"/>
    </location>
</feature>
<feature type="domain" description="HTH araC/xylS-type" evidence="9">
    <location>
        <begin position="414"/>
        <end position="512"/>
    </location>
</feature>
<evidence type="ECO:0000256" key="8">
    <source>
        <dbReference type="PROSITE-ProRule" id="PRU00169"/>
    </source>
</evidence>
<dbReference type="CDD" id="cd17536">
    <property type="entry name" value="REC_YesN-like"/>
    <property type="match status" value="1"/>
</dbReference>
<name>A0A198AAR6_9BACL</name>
<dbReference type="GO" id="GO:0043565">
    <property type="term" value="F:sequence-specific DNA binding"/>
    <property type="evidence" value="ECO:0007669"/>
    <property type="project" value="InterPro"/>
</dbReference>
<dbReference type="InterPro" id="IPR018062">
    <property type="entry name" value="HTH_AraC-typ_CS"/>
</dbReference>
<dbReference type="PROSITE" id="PS50110">
    <property type="entry name" value="RESPONSE_REGULATORY"/>
    <property type="match status" value="1"/>
</dbReference>
<dbReference type="InterPro" id="IPR018060">
    <property type="entry name" value="HTH_AraC"/>
</dbReference>
<feature type="domain" description="Response regulatory" evidence="10">
    <location>
        <begin position="7"/>
        <end position="123"/>
    </location>
</feature>
<keyword evidence="7" id="KW-0804">Transcription</keyword>
<evidence type="ECO:0000313" key="11">
    <source>
        <dbReference type="EMBL" id="OAS18038.1"/>
    </source>
</evidence>
<dbReference type="InterPro" id="IPR001789">
    <property type="entry name" value="Sig_transdc_resp-reg_receiver"/>
</dbReference>
<evidence type="ECO:0000256" key="7">
    <source>
        <dbReference type="ARBA" id="ARBA00023163"/>
    </source>
</evidence>
<dbReference type="InterPro" id="IPR009057">
    <property type="entry name" value="Homeodomain-like_sf"/>
</dbReference>
<dbReference type="Pfam" id="PF00072">
    <property type="entry name" value="Response_reg"/>
    <property type="match status" value="1"/>
</dbReference>
<evidence type="ECO:0000259" key="10">
    <source>
        <dbReference type="PROSITE" id="PS50110"/>
    </source>
</evidence>
<sequence>MDDHVLSVLIVDDEILIRQELQMFDWESRGSVLVGEASNGEEALAFCRKYVPDVIITDITMPVMNGLALIRTLKNEFPQIQVVILSCHSDFEYAREALKLGAIGYVVKVMMDDSEIEQALVEARRSIEKEKSYSTKKQEENRWNQSKLLGQLLNHNHNDSTKLLYKSLADNGLPIAFPLQIVRFYVEAKHGDWLFVDREVRHVLGSYDHDFAWVPVDIGEHFAYFGHPSKDRISIMKTIEAVISDMHHRLKSIHLHKPECIHIYASISDDVENPEQFNQTFQEMNLWKNDYFYNNSNHVFLGKPEGTHAIEPKALAGIEEKMKKVIWNQAGLSTFIEGDFLDWAREHRIIPNDLKKLVHKWHVLWNEELGDSNEDVILSQHTYQTVTLHEMIAALIQDIYINFGKENRYRPEIRLVMKIIREKISQPLSLSSVAEEVGFSSPYLSRLFSEEVGESFNDYVTRLRMEKAAFLLKNMNLKVYEVAEQVGIPSYRYFSIVFRNWMGVTPLEFKKG</sequence>
<proteinExistence type="predicted"/>
<keyword evidence="5" id="KW-0805">Transcription regulation</keyword>
<accession>A0A198AAR6</accession>
<dbReference type="InterPro" id="IPR011006">
    <property type="entry name" value="CheY-like_superfamily"/>
</dbReference>
<protein>
    <recommendedName>
        <fullName evidence="13">DNA-binding response regulator</fullName>
    </recommendedName>
</protein>
<dbReference type="GO" id="GO:0000160">
    <property type="term" value="P:phosphorelay signal transduction system"/>
    <property type="evidence" value="ECO:0007669"/>
    <property type="project" value="UniProtKB-KW"/>
</dbReference>
<keyword evidence="4" id="KW-0902">Two-component regulatory system</keyword>
<evidence type="ECO:0000313" key="12">
    <source>
        <dbReference type="Proteomes" id="UP000078454"/>
    </source>
</evidence>
<dbReference type="SUPFAM" id="SSF46689">
    <property type="entry name" value="Homeodomain-like"/>
    <property type="match status" value="2"/>
</dbReference>
<dbReference type="PANTHER" id="PTHR42713:SF3">
    <property type="entry name" value="TRANSCRIPTIONAL REGULATORY PROTEIN HPTR"/>
    <property type="match status" value="1"/>
</dbReference>
<evidence type="ECO:0000256" key="5">
    <source>
        <dbReference type="ARBA" id="ARBA00023015"/>
    </source>
</evidence>
<evidence type="ECO:0008006" key="13">
    <source>
        <dbReference type="Google" id="ProtNLM"/>
    </source>
</evidence>
<organism evidence="11 12">
    <name type="scientific">Paenibacillus oryzisoli</name>
    <dbReference type="NCBI Taxonomy" id="1850517"/>
    <lineage>
        <taxon>Bacteria</taxon>
        <taxon>Bacillati</taxon>
        <taxon>Bacillota</taxon>
        <taxon>Bacilli</taxon>
        <taxon>Bacillales</taxon>
        <taxon>Paenibacillaceae</taxon>
        <taxon>Paenibacillus</taxon>
    </lineage>
</organism>
<evidence type="ECO:0000256" key="3">
    <source>
        <dbReference type="ARBA" id="ARBA00022553"/>
    </source>
</evidence>
<dbReference type="SMART" id="SM00342">
    <property type="entry name" value="HTH_ARAC"/>
    <property type="match status" value="1"/>
</dbReference>
<reference evidence="11 12" key="1">
    <citation type="submission" date="2016-05" db="EMBL/GenBank/DDBJ databases">
        <title>Paenibacillus sp. 1ZS3-15 nov., isolated from the rhizosphere soil.</title>
        <authorList>
            <person name="Zhang X.X."/>
            <person name="Zhang J."/>
        </authorList>
    </citation>
    <scope>NUCLEOTIDE SEQUENCE [LARGE SCALE GENOMIC DNA]</scope>
    <source>
        <strain evidence="11 12">1ZS3-15</strain>
    </source>
</reference>
<dbReference type="Gene3D" id="1.10.10.60">
    <property type="entry name" value="Homeodomain-like"/>
    <property type="match status" value="2"/>
</dbReference>
<keyword evidence="6" id="KW-0238">DNA-binding</keyword>
<dbReference type="PROSITE" id="PS00041">
    <property type="entry name" value="HTH_ARAC_FAMILY_1"/>
    <property type="match status" value="1"/>
</dbReference>
<dbReference type="OrthoDB" id="2575283at2"/>
<dbReference type="GO" id="GO:0003700">
    <property type="term" value="F:DNA-binding transcription factor activity"/>
    <property type="evidence" value="ECO:0007669"/>
    <property type="project" value="InterPro"/>
</dbReference>
<dbReference type="GO" id="GO:0005737">
    <property type="term" value="C:cytoplasm"/>
    <property type="evidence" value="ECO:0007669"/>
    <property type="project" value="UniProtKB-SubCell"/>
</dbReference>
<dbReference type="PROSITE" id="PS01124">
    <property type="entry name" value="HTH_ARAC_FAMILY_2"/>
    <property type="match status" value="1"/>
</dbReference>
<keyword evidence="2" id="KW-0963">Cytoplasm</keyword>
<evidence type="ECO:0000259" key="9">
    <source>
        <dbReference type="PROSITE" id="PS01124"/>
    </source>
</evidence>
<dbReference type="AlphaFoldDB" id="A0A198AAR6"/>
<keyword evidence="3 8" id="KW-0597">Phosphoprotein</keyword>
<evidence type="ECO:0000256" key="2">
    <source>
        <dbReference type="ARBA" id="ARBA00022490"/>
    </source>
</evidence>
<gene>
    <name evidence="11" type="ORF">A8708_28950</name>
</gene>
<evidence type="ECO:0000256" key="4">
    <source>
        <dbReference type="ARBA" id="ARBA00023012"/>
    </source>
</evidence>
<dbReference type="InterPro" id="IPR051552">
    <property type="entry name" value="HptR"/>
</dbReference>
<evidence type="ECO:0000256" key="6">
    <source>
        <dbReference type="ARBA" id="ARBA00023125"/>
    </source>
</evidence>